<dbReference type="InterPro" id="IPR001849">
    <property type="entry name" value="PH_domain"/>
</dbReference>
<dbReference type="SMART" id="SM00233">
    <property type="entry name" value="PH"/>
    <property type="match status" value="1"/>
</dbReference>
<evidence type="ECO:0000256" key="2">
    <source>
        <dbReference type="ARBA" id="ARBA00022553"/>
    </source>
</evidence>
<evidence type="ECO:0000256" key="3">
    <source>
        <dbReference type="ARBA" id="ARBA00022999"/>
    </source>
</evidence>
<keyword evidence="2" id="KW-0597">Phosphoprotein</keyword>
<dbReference type="InterPro" id="IPR030523">
    <property type="entry name" value="SH2B"/>
</dbReference>
<dbReference type="RefSeq" id="XP_065663960.1">
    <property type="nucleotide sequence ID" value="XM_065807888.1"/>
</dbReference>
<dbReference type="PROSITE" id="PS50001">
    <property type="entry name" value="SH2"/>
    <property type="match status" value="1"/>
</dbReference>
<keyword evidence="3 4" id="KW-0727">SH2 domain</keyword>
<dbReference type="Gene3D" id="2.30.29.30">
    <property type="entry name" value="Pleckstrin-homology domain (PH domain)/Phosphotyrosine-binding domain (PTB)"/>
    <property type="match status" value="1"/>
</dbReference>
<proteinExistence type="inferred from homology"/>
<dbReference type="PRINTS" id="PR00401">
    <property type="entry name" value="SH2DOMAIN"/>
</dbReference>
<dbReference type="Pfam" id="PF00169">
    <property type="entry name" value="PH"/>
    <property type="match status" value="1"/>
</dbReference>
<evidence type="ECO:0000259" key="7">
    <source>
        <dbReference type="PROSITE" id="PS50003"/>
    </source>
</evidence>
<keyword evidence="8" id="KW-1185">Reference proteome</keyword>
<feature type="domain" description="PH" evidence="7">
    <location>
        <begin position="151"/>
        <end position="260"/>
    </location>
</feature>
<dbReference type="SUPFAM" id="SSF50729">
    <property type="entry name" value="PH domain-like"/>
    <property type="match status" value="1"/>
</dbReference>
<evidence type="ECO:0000313" key="9">
    <source>
        <dbReference type="RefSeq" id="XP_065663959.1"/>
    </source>
</evidence>
<dbReference type="PANTHER" id="PTHR10872:SF2">
    <property type="entry name" value="LNK, ISOFORM D"/>
    <property type="match status" value="1"/>
</dbReference>
<dbReference type="InterPro" id="IPR036290">
    <property type="entry name" value="Phe_ZIP_sf"/>
</dbReference>
<organism evidence="8 10">
    <name type="scientific">Hydra vulgaris</name>
    <name type="common">Hydra</name>
    <name type="synonym">Hydra attenuata</name>
    <dbReference type="NCBI Taxonomy" id="6087"/>
    <lineage>
        <taxon>Eukaryota</taxon>
        <taxon>Metazoa</taxon>
        <taxon>Cnidaria</taxon>
        <taxon>Hydrozoa</taxon>
        <taxon>Hydroidolina</taxon>
        <taxon>Anthoathecata</taxon>
        <taxon>Aplanulata</taxon>
        <taxon>Hydridae</taxon>
        <taxon>Hydra</taxon>
    </lineage>
</organism>
<evidence type="ECO:0000256" key="4">
    <source>
        <dbReference type="PROSITE-ProRule" id="PRU00191"/>
    </source>
</evidence>
<dbReference type="GeneID" id="100213002"/>
<evidence type="ECO:0000256" key="1">
    <source>
        <dbReference type="ARBA" id="ARBA00010220"/>
    </source>
</evidence>
<feature type="domain" description="SH2" evidence="6">
    <location>
        <begin position="410"/>
        <end position="508"/>
    </location>
</feature>
<dbReference type="RefSeq" id="XP_065663959.1">
    <property type="nucleotide sequence ID" value="XM_065807887.1"/>
</dbReference>
<dbReference type="Gene3D" id="3.30.505.10">
    <property type="entry name" value="SH2 domain"/>
    <property type="match status" value="1"/>
</dbReference>
<feature type="compositionally biased region" description="Polar residues" evidence="5">
    <location>
        <begin position="284"/>
        <end position="303"/>
    </location>
</feature>
<reference evidence="9 10" key="1">
    <citation type="submission" date="2025-05" db="UniProtKB">
        <authorList>
            <consortium name="RefSeq"/>
        </authorList>
    </citation>
    <scope>IDENTIFICATION</scope>
</reference>
<evidence type="ECO:0000313" key="10">
    <source>
        <dbReference type="RefSeq" id="XP_065663960.1"/>
    </source>
</evidence>
<dbReference type="Proteomes" id="UP001652625">
    <property type="component" value="Chromosome 10"/>
</dbReference>
<dbReference type="SMART" id="SM00252">
    <property type="entry name" value="SH2"/>
    <property type="match status" value="1"/>
</dbReference>
<evidence type="ECO:0000313" key="8">
    <source>
        <dbReference type="Proteomes" id="UP001652625"/>
    </source>
</evidence>
<dbReference type="InterPro" id="IPR036860">
    <property type="entry name" value="SH2_dom_sf"/>
</dbReference>
<evidence type="ECO:0000259" key="6">
    <source>
        <dbReference type="PROSITE" id="PS50001"/>
    </source>
</evidence>
<dbReference type="SUPFAM" id="SSF55550">
    <property type="entry name" value="SH2 domain"/>
    <property type="match status" value="1"/>
</dbReference>
<evidence type="ECO:0000256" key="5">
    <source>
        <dbReference type="SAM" id="MobiDB-lite"/>
    </source>
</evidence>
<dbReference type="InterPro" id="IPR000980">
    <property type="entry name" value="SH2"/>
</dbReference>
<name>A0ABM4CQ45_HYDVU</name>
<dbReference type="PROSITE" id="PS50003">
    <property type="entry name" value="PH_DOMAIN"/>
    <property type="match status" value="1"/>
</dbReference>
<sequence>MNSSASIRSAIVSQRLTGTLWEEFCEEAANYAAVEFARKSVSFVSLNPIYNNGAFFNKAPRKFIDTFYVKFEEELQRIAQDNEERCNQREIDALNKNTKRSLSMRMKKIFRKSTPLDKDLTKETENMTSDKIQDKNFSNTKSTDKNFVVNDIIKDGYMYELANIEGRGDNGLTWKKCRLVLSKAPGGYMLEIFVPPKASKPRAGVFCFLIHEARKASLLEMPDSDCVFIIKAVNNKEYMLAANDEEDMKQWLESITKCMEEDTSAPSTPTSPVDSPRTFAFDTQQTSAHSDGASQNNHASNAGSLPKRHIVSPLAKQQSSFDNESSEPLRSIFDQENDIFADTLPERSTYQAPVPPVQNPKISNGYNNTSSQDCQAAATNTPEVLSPIQETQCDWTNPFGENHPLAVYPWFHGTITRVQSSMHVLQQGSSWHGVFLVRQSETRRGEYVLTFNLQGRSKHLRMSLNSEGNCRVQHLRFETIFDMLEHFRLHPIPLENNGSDDVRLTGYVYSDENGTENERQSREDRTTGLRRANTYSGAAIGLRIESGSVRETRASLNQSRKQLAAHNSYEMV</sequence>
<feature type="region of interest" description="Disordered" evidence="5">
    <location>
        <begin position="284"/>
        <end position="305"/>
    </location>
</feature>
<dbReference type="InterPro" id="IPR011993">
    <property type="entry name" value="PH-like_dom_sf"/>
</dbReference>
<dbReference type="Pfam" id="PF00017">
    <property type="entry name" value="SH2"/>
    <property type="match status" value="1"/>
</dbReference>
<protein>
    <submittedName>
        <fullName evidence="9 10">SH2B adapter protein 1 isoform X4</fullName>
    </submittedName>
</protein>
<dbReference type="PANTHER" id="PTHR10872">
    <property type="entry name" value="SH2B ADAPTER PROTEIN"/>
    <property type="match status" value="1"/>
</dbReference>
<comment type="similarity">
    <text evidence="1">Belongs to the SH2B adapter family.</text>
</comment>
<accession>A0ABM4CQ45</accession>
<dbReference type="SUPFAM" id="SSF109805">
    <property type="entry name" value="Phenylalanine zipper"/>
    <property type="match status" value="1"/>
</dbReference>
<dbReference type="Pfam" id="PF08916">
    <property type="entry name" value="Phe_ZIP"/>
    <property type="match status" value="1"/>
</dbReference>
<dbReference type="InterPro" id="IPR015012">
    <property type="entry name" value="Phe_ZIP"/>
</dbReference>
<dbReference type="Gene3D" id="6.10.140.110">
    <property type="match status" value="1"/>
</dbReference>
<gene>
    <name evidence="9 10" type="primary">LOC100213002</name>
</gene>